<accession>G9EK84</accession>
<evidence type="ECO:0000313" key="2">
    <source>
        <dbReference type="Proteomes" id="UP000002770"/>
    </source>
</evidence>
<gene>
    <name evidence="1" type="ORF">LDG_5608</name>
</gene>
<dbReference type="STRING" id="658187.LDG_5608"/>
<dbReference type="EMBL" id="JH413801">
    <property type="protein sequence ID" value="EHL32235.1"/>
    <property type="molecule type" value="Genomic_DNA"/>
</dbReference>
<reference evidence="1 2" key="1">
    <citation type="journal article" date="2011" name="BMC Genomics">
        <title>Insight into cross-talk between intra-amoebal pathogens.</title>
        <authorList>
            <person name="Gimenez G."/>
            <person name="Bertelli C."/>
            <person name="Moliner C."/>
            <person name="Robert C."/>
            <person name="Raoult D."/>
            <person name="Fournier P.E."/>
            <person name="Greub G."/>
        </authorList>
    </citation>
    <scope>NUCLEOTIDE SEQUENCE [LARGE SCALE GENOMIC DNA]</scope>
    <source>
        <strain evidence="1 2">LLAP12</strain>
    </source>
</reference>
<dbReference type="Proteomes" id="UP000002770">
    <property type="component" value="Unassembled WGS sequence"/>
</dbReference>
<dbReference type="HOGENOM" id="CLU_3253450_0_0_6"/>
<evidence type="ECO:0000313" key="1">
    <source>
        <dbReference type="EMBL" id="EHL32235.1"/>
    </source>
</evidence>
<keyword evidence="2" id="KW-1185">Reference proteome</keyword>
<protein>
    <submittedName>
        <fullName evidence="1">Uncharacterized protein</fullName>
    </submittedName>
</protein>
<dbReference type="InParanoid" id="G9EK84"/>
<sequence>MLDRAIAYYGDTKTIPANNIRLMRDLGLAEITRRLEQCMRVK</sequence>
<name>G9EK84_9GAMM</name>
<proteinExistence type="predicted"/>
<organism evidence="1 2">
    <name type="scientific">Legionella drancourtii LLAP12</name>
    <dbReference type="NCBI Taxonomy" id="658187"/>
    <lineage>
        <taxon>Bacteria</taxon>
        <taxon>Pseudomonadati</taxon>
        <taxon>Pseudomonadota</taxon>
        <taxon>Gammaproteobacteria</taxon>
        <taxon>Legionellales</taxon>
        <taxon>Legionellaceae</taxon>
        <taxon>Legionella</taxon>
    </lineage>
</organism>
<dbReference type="AlphaFoldDB" id="G9EK84"/>